<feature type="domain" description="Bms1-type G" evidence="6">
    <location>
        <begin position="86"/>
        <end position="246"/>
    </location>
</feature>
<gene>
    <name evidence="7" type="ORF">PBRASI_LOCUS480</name>
</gene>
<name>A0A9N8YYT7_9GLOM</name>
<dbReference type="InterPro" id="IPR012948">
    <property type="entry name" value="AARP2CN"/>
</dbReference>
<dbReference type="GO" id="GO:0005525">
    <property type="term" value="F:GTP binding"/>
    <property type="evidence" value="ECO:0007669"/>
    <property type="project" value="TreeGrafter"/>
</dbReference>
<protein>
    <submittedName>
        <fullName evidence="7">2443_t:CDS:1</fullName>
    </submittedName>
</protein>
<evidence type="ECO:0000313" key="7">
    <source>
        <dbReference type="EMBL" id="CAG8459080.1"/>
    </source>
</evidence>
<dbReference type="Pfam" id="PF08142">
    <property type="entry name" value="AARP2CN"/>
    <property type="match status" value="1"/>
</dbReference>
<dbReference type="AlphaFoldDB" id="A0A9N8YYT7"/>
<proteinExistence type="inferred from homology"/>
<dbReference type="GO" id="GO:0034511">
    <property type="term" value="F:U3 snoRNA binding"/>
    <property type="evidence" value="ECO:0007669"/>
    <property type="project" value="TreeGrafter"/>
</dbReference>
<dbReference type="InterPro" id="IPR039761">
    <property type="entry name" value="Bms1/Tsr1"/>
</dbReference>
<dbReference type="PANTHER" id="PTHR12858">
    <property type="entry name" value="RIBOSOME BIOGENESIS PROTEIN"/>
    <property type="match status" value="1"/>
</dbReference>
<feature type="compositionally biased region" description="Acidic residues" evidence="5">
    <location>
        <begin position="422"/>
        <end position="434"/>
    </location>
</feature>
<dbReference type="OrthoDB" id="119302at2759"/>
<dbReference type="InterPro" id="IPR007034">
    <property type="entry name" value="BMS1_TSR1_C"/>
</dbReference>
<comment type="caution">
    <text evidence="7">The sequence shown here is derived from an EMBL/GenBank/DDBJ whole genome shotgun (WGS) entry which is preliminary data.</text>
</comment>
<feature type="compositionally biased region" description="Acidic residues" evidence="5">
    <location>
        <begin position="390"/>
        <end position="415"/>
    </location>
</feature>
<organism evidence="7 8">
    <name type="scientific">Paraglomus brasilianum</name>
    <dbReference type="NCBI Taxonomy" id="144538"/>
    <lineage>
        <taxon>Eukaryota</taxon>
        <taxon>Fungi</taxon>
        <taxon>Fungi incertae sedis</taxon>
        <taxon>Mucoromycota</taxon>
        <taxon>Glomeromycotina</taxon>
        <taxon>Glomeromycetes</taxon>
        <taxon>Paraglomerales</taxon>
        <taxon>Paraglomeraceae</taxon>
        <taxon>Paraglomus</taxon>
    </lineage>
</organism>
<comment type="subcellular location">
    <subcellularLocation>
        <location evidence="1">Nucleus</location>
        <location evidence="1">Nucleolus</location>
    </subcellularLocation>
</comment>
<dbReference type="EMBL" id="CAJVPI010000023">
    <property type="protein sequence ID" value="CAG8459080.1"/>
    <property type="molecule type" value="Genomic_DNA"/>
</dbReference>
<dbReference type="Pfam" id="PF04950">
    <property type="entry name" value="RIBIOP_C"/>
    <property type="match status" value="1"/>
</dbReference>
<evidence type="ECO:0000259" key="6">
    <source>
        <dbReference type="PROSITE" id="PS51714"/>
    </source>
</evidence>
<keyword evidence="3" id="KW-0539">Nucleus</keyword>
<dbReference type="SMART" id="SM00785">
    <property type="entry name" value="AARP2CN"/>
    <property type="match status" value="1"/>
</dbReference>
<evidence type="ECO:0000256" key="4">
    <source>
        <dbReference type="ARBA" id="ARBA00038288"/>
    </source>
</evidence>
<evidence type="ECO:0000313" key="8">
    <source>
        <dbReference type="Proteomes" id="UP000789739"/>
    </source>
</evidence>
<dbReference type="GO" id="GO:0003924">
    <property type="term" value="F:GTPase activity"/>
    <property type="evidence" value="ECO:0007669"/>
    <property type="project" value="TreeGrafter"/>
</dbReference>
<dbReference type="GO" id="GO:0030688">
    <property type="term" value="C:preribosome, small subunit precursor"/>
    <property type="evidence" value="ECO:0007669"/>
    <property type="project" value="TreeGrafter"/>
</dbReference>
<reference evidence="7" key="1">
    <citation type="submission" date="2021-06" db="EMBL/GenBank/DDBJ databases">
        <authorList>
            <person name="Kallberg Y."/>
            <person name="Tangrot J."/>
            <person name="Rosling A."/>
        </authorList>
    </citation>
    <scope>NUCLEOTIDE SEQUENCE</scope>
    <source>
        <strain evidence="7">BR232B</strain>
    </source>
</reference>
<dbReference type="PANTHER" id="PTHR12858:SF1">
    <property type="entry name" value="PRE-RRNA-PROCESSING PROTEIN TSR1 HOMOLOG"/>
    <property type="match status" value="1"/>
</dbReference>
<dbReference type="Pfam" id="PF22298">
    <property type="entry name" value="Tsr1_G-like"/>
    <property type="match status" value="1"/>
</dbReference>
<dbReference type="PROSITE" id="PS51714">
    <property type="entry name" value="G_BMS1"/>
    <property type="match status" value="1"/>
</dbReference>
<sequence>MPSEKPFHHRASHLKQTNKPFKSKHATKGALKDKTKGKVSRTSVKNAPRKGAVTKADRKNSARLHQQKQRAELIKRHRFFEGKDAAPKTVAIVPLCSGVSAYDLVVNLYKSVDKSPPETTEREIMNLKADRFKQTLQLVLLSRNFIDIIDACKVADFVIFIMSAEVEVDEFGEKCLQTLQAQGVPSVVSTVMHLDSVPVKKRNDVKKSLLSFIQHYFPSETKLYCGSETQTPKEILWRDTHPYLLAEDVSFIANDDNENIGTLRVSGYARGVPFSANRLVHLQNYGDFQLKEISSCPTIREDTEEMAMDAKTLETADPALRDSLVAENEPDLMQNEQTWPTREELDKAGDLSMSVESDNLPDAKPGTTPKRIVKRVPKGTSAYQAAWIVDSEEEYSEEDDDEDETMACDDDQEEESSIKQIEEEDEEEEEYEEIELEARNRALSDQMDENEEKQLQEYLKKQNREDLQFPDEVDTPMDISARVRFQRYRGLESFRTSPWDPYENLPIDYARIFQFADYKRTVKRVTAEALIGAAKPGMRITLHISNVPKEVKESFNPSRPFIIFGLLQHEHRISVLNFVLTRTPHYTEPIKSKDPLLIQCGFRRYTIYPLFSQHTHSKKGTNNVHKFEKFLNVGRTSIATVYGPIVFGVMPCLVFKDTGDINDSILVATGSFNSVDPTRIIAKRIILTGYPLKINKRSAVIRFMFFNPEDVQWFKPVRLHSKYGRTGHIKESLGTHGHMKCVFDSPIKQQDTVMMYLYKRVYPIWGTTEIWNGGLEDKIIEDEIRERKMEM</sequence>
<evidence type="ECO:0000256" key="2">
    <source>
        <dbReference type="ARBA" id="ARBA00022517"/>
    </source>
</evidence>
<keyword evidence="2" id="KW-0690">Ribosome biogenesis</keyword>
<dbReference type="SMART" id="SM01362">
    <property type="entry name" value="DUF663"/>
    <property type="match status" value="1"/>
</dbReference>
<dbReference type="InterPro" id="IPR030387">
    <property type="entry name" value="G_Bms1/Tsr1_dom"/>
</dbReference>
<comment type="similarity">
    <text evidence="4">Belongs to the TRAFAC class translation factor GTPase superfamily. Bms1-like GTPase family. TSR1 subfamily.</text>
</comment>
<dbReference type="GO" id="GO:0000462">
    <property type="term" value="P:maturation of SSU-rRNA from tricistronic rRNA transcript (SSU-rRNA, 5.8S rRNA, LSU-rRNA)"/>
    <property type="evidence" value="ECO:0007669"/>
    <property type="project" value="TreeGrafter"/>
</dbReference>
<keyword evidence="8" id="KW-1185">Reference proteome</keyword>
<feature type="region of interest" description="Disordered" evidence="5">
    <location>
        <begin position="388"/>
        <end position="434"/>
    </location>
</feature>
<evidence type="ECO:0000256" key="1">
    <source>
        <dbReference type="ARBA" id="ARBA00004604"/>
    </source>
</evidence>
<evidence type="ECO:0000256" key="5">
    <source>
        <dbReference type="SAM" id="MobiDB-lite"/>
    </source>
</evidence>
<dbReference type="GO" id="GO:0005730">
    <property type="term" value="C:nucleolus"/>
    <property type="evidence" value="ECO:0007669"/>
    <property type="project" value="UniProtKB-SubCell"/>
</dbReference>
<dbReference type="Proteomes" id="UP000789739">
    <property type="component" value="Unassembled WGS sequence"/>
</dbReference>
<accession>A0A9N8YYT7</accession>
<feature type="region of interest" description="Disordered" evidence="5">
    <location>
        <begin position="1"/>
        <end position="65"/>
    </location>
</feature>
<dbReference type="GO" id="GO:0000479">
    <property type="term" value="P:endonucleolytic cleavage of tricistronic rRNA transcript (SSU-rRNA, 5.8S rRNA, LSU-rRNA)"/>
    <property type="evidence" value="ECO:0007669"/>
    <property type="project" value="TreeGrafter"/>
</dbReference>
<evidence type="ECO:0000256" key="3">
    <source>
        <dbReference type="ARBA" id="ARBA00023242"/>
    </source>
</evidence>